<reference evidence="1" key="2">
    <citation type="submission" date="2020-07" db="EMBL/GenBank/DDBJ databases">
        <authorList>
            <consortium name="NCBI Pathogen Detection Project"/>
        </authorList>
    </citation>
    <scope>NUCLEOTIDE SEQUENCE</scope>
    <source>
        <strain evidence="1">C8</strain>
    </source>
</reference>
<gene>
    <name evidence="1" type="ORF">I9080_003381</name>
</gene>
<sequence>MIFEDFIQSTGEKRADIGEEVILNSYKSNFNELKNFVEDKMRKYEVIKAQFNSDMYTQEYILKEVTKAREMIDTGIQDFISKKVEEMTNKYEIALKQPKVKNKNEEISRNNLTKVATLGDLSEEDIRKLFEISKDKDINVIMLIQIQAERKGFTTLSEEIKEYIEWFNNTKMLKYMENKINEFESLKGFLQCGLIESYGLGDCVAGVENIMCDYIKQLDNN</sequence>
<name>A0A8H9R2B3_CLOPF</name>
<reference evidence="1" key="1">
    <citation type="journal article" date="2018" name="Genome Biol.">
        <title>SKESA: strategic k-mer extension for scrupulous assemblies.</title>
        <authorList>
            <person name="Souvorov A."/>
            <person name="Agarwala R."/>
            <person name="Lipman D.J."/>
        </authorList>
    </citation>
    <scope>NUCLEOTIDE SEQUENCE</scope>
    <source>
        <strain evidence="1">C8</strain>
    </source>
</reference>
<comment type="caution">
    <text evidence="1">The sequence shown here is derived from an EMBL/GenBank/DDBJ whole genome shotgun (WGS) entry which is preliminary data.</text>
</comment>
<dbReference type="AlphaFoldDB" id="A0A8H9R2B3"/>
<dbReference type="EMBL" id="DACTCB010000041">
    <property type="protein sequence ID" value="HAT4309519.1"/>
    <property type="molecule type" value="Genomic_DNA"/>
</dbReference>
<proteinExistence type="predicted"/>
<protein>
    <submittedName>
        <fullName evidence="1">Uncharacterized protein</fullName>
    </submittedName>
</protein>
<organism evidence="1">
    <name type="scientific">Clostridium perfringens</name>
    <dbReference type="NCBI Taxonomy" id="1502"/>
    <lineage>
        <taxon>Bacteria</taxon>
        <taxon>Bacillati</taxon>
        <taxon>Bacillota</taxon>
        <taxon>Clostridia</taxon>
        <taxon>Eubacteriales</taxon>
        <taxon>Clostridiaceae</taxon>
        <taxon>Clostridium</taxon>
    </lineage>
</organism>
<accession>A0A8H9R2B3</accession>
<evidence type="ECO:0000313" key="1">
    <source>
        <dbReference type="EMBL" id="HAT4309519.1"/>
    </source>
</evidence>
<dbReference type="Proteomes" id="UP000859547">
    <property type="component" value="Unassembled WGS sequence"/>
</dbReference>